<dbReference type="SMART" id="SM00710">
    <property type="entry name" value="PbH1"/>
    <property type="match status" value="6"/>
</dbReference>
<dbReference type="KEGG" id="cep:Cri9333_1086"/>
<gene>
    <name evidence="3" type="ORF">Cri9333_1086</name>
</gene>
<feature type="region of interest" description="Disordered" evidence="1">
    <location>
        <begin position="462"/>
        <end position="482"/>
    </location>
</feature>
<reference evidence="3 4" key="1">
    <citation type="submission" date="2012-06" db="EMBL/GenBank/DDBJ databases">
        <title>Finished chromosome of genome of Crinalium epipsammum PCC 9333.</title>
        <authorList>
            <consortium name="US DOE Joint Genome Institute"/>
            <person name="Gugger M."/>
            <person name="Coursin T."/>
            <person name="Rippka R."/>
            <person name="Tandeau De Marsac N."/>
            <person name="Huntemann M."/>
            <person name="Wei C.-L."/>
            <person name="Han J."/>
            <person name="Detter J.C."/>
            <person name="Han C."/>
            <person name="Tapia R."/>
            <person name="Davenport K."/>
            <person name="Daligault H."/>
            <person name="Erkkila T."/>
            <person name="Gu W."/>
            <person name="Munk A.C.C."/>
            <person name="Teshima H."/>
            <person name="Xu Y."/>
            <person name="Chain P."/>
            <person name="Chen A."/>
            <person name="Krypides N."/>
            <person name="Mavromatis K."/>
            <person name="Markowitz V."/>
            <person name="Szeto E."/>
            <person name="Ivanova N."/>
            <person name="Mikhailova N."/>
            <person name="Ovchinnikova G."/>
            <person name="Pagani I."/>
            <person name="Pati A."/>
            <person name="Goodwin L."/>
            <person name="Peters L."/>
            <person name="Pitluck S."/>
            <person name="Woyke T."/>
            <person name="Kerfeld C."/>
        </authorList>
    </citation>
    <scope>NUCLEOTIDE SEQUENCE [LARGE SCALE GENOMIC DNA]</scope>
    <source>
        <strain evidence="3 4">PCC 9333</strain>
    </source>
</reference>
<dbReference type="AlphaFoldDB" id="K9VWW5"/>
<name>K9VWW5_9CYAN</name>
<sequence>MRKLLTTNTQKYKKTSLGNQINFIQQTIRKFPLASSLLPSCLYFAILSLVVNAPVAAVPTSTCQDTELIPPDCYPQKLTSKTGEVLHIRVTVNSNQDGAIKPDAVLSLREAIQIVNGTLAVERLSDAEKAGVESLNANTPSRIEFNLPPDQTTIPLIKALPPLASPGLVIDGTTQPGYDAKKSATAEIAIPIPVVAITTAENVEVLRGLTIIADGVTIRGLNLYGFTAKSDRTALTPPADIFIAHRLIPADRSEQKSPGKFLPFYEGNIPPKNVVIENNWLGILSNGRVPVTTSAFGVSVFNSLGTMIRRNRIANHDGSGIITSVKAENLQVIENIIDNNGLAGIPDAIRLEGVINQSQVSSNLICGNNGSGVFLFKPQGAVKIENNQIKLNGRSFRRAAIYLMGNDHQVMGNQISNQTGSGVVVASFPKSDRNLIQNNKFAGLEGLSIDLITQQNVRVEDFQQGDGPNPLRNSPNRRLETGNSAINAPEFLAREFLVIDGKVNVDGKADPGSQIDIYRVSENNAKTTATNYYLANYHPLSELLRTVTTDAEGRFGATLLNLQPGDKISAIATDPQYGTSEPAFNAVVRFVDGAIPIKSTVTDVAIPQCLTNSAIAPTARKQSQAISLGLFRNNHFASDKYNITPASATQLKQIVENLLMRKTIERQAQNQQVEVREGNYEK</sequence>
<dbReference type="InterPro" id="IPR011050">
    <property type="entry name" value="Pectin_lyase_fold/virulence"/>
</dbReference>
<keyword evidence="4" id="KW-1185">Reference proteome</keyword>
<dbReference type="PATRIC" id="fig|1173022.3.peg.1174"/>
<evidence type="ECO:0000256" key="1">
    <source>
        <dbReference type="SAM" id="MobiDB-lite"/>
    </source>
</evidence>
<protein>
    <recommendedName>
        <fullName evidence="2">Right handed beta helix domain-containing protein</fullName>
    </recommendedName>
</protein>
<feature type="domain" description="Right handed beta helix" evidence="2">
    <location>
        <begin position="271"/>
        <end position="389"/>
    </location>
</feature>
<dbReference type="Pfam" id="PF13229">
    <property type="entry name" value="Beta_helix"/>
    <property type="match status" value="1"/>
</dbReference>
<dbReference type="Gene3D" id="2.160.20.10">
    <property type="entry name" value="Single-stranded right-handed beta-helix, Pectin lyase-like"/>
    <property type="match status" value="1"/>
</dbReference>
<dbReference type="InterPro" id="IPR039448">
    <property type="entry name" value="Beta_helix"/>
</dbReference>
<dbReference type="SUPFAM" id="SSF51126">
    <property type="entry name" value="Pectin lyase-like"/>
    <property type="match status" value="1"/>
</dbReference>
<dbReference type="HOGENOM" id="CLU_392240_0_0_3"/>
<proteinExistence type="predicted"/>
<dbReference type="EMBL" id="CP003620">
    <property type="protein sequence ID" value="AFZ11997.1"/>
    <property type="molecule type" value="Genomic_DNA"/>
</dbReference>
<dbReference type="InterPro" id="IPR012334">
    <property type="entry name" value="Pectin_lyas_fold"/>
</dbReference>
<feature type="compositionally biased region" description="Polar residues" evidence="1">
    <location>
        <begin position="471"/>
        <end position="482"/>
    </location>
</feature>
<dbReference type="InterPro" id="IPR006626">
    <property type="entry name" value="PbH1"/>
</dbReference>
<accession>K9VWW5</accession>
<dbReference type="OrthoDB" id="502243at2"/>
<evidence type="ECO:0000313" key="4">
    <source>
        <dbReference type="Proteomes" id="UP000010472"/>
    </source>
</evidence>
<dbReference type="eggNOG" id="COG2885">
    <property type="taxonomic scope" value="Bacteria"/>
</dbReference>
<dbReference type="Proteomes" id="UP000010472">
    <property type="component" value="Chromosome"/>
</dbReference>
<evidence type="ECO:0000259" key="2">
    <source>
        <dbReference type="Pfam" id="PF13229"/>
    </source>
</evidence>
<dbReference type="STRING" id="1173022.Cri9333_1086"/>
<evidence type="ECO:0000313" key="3">
    <source>
        <dbReference type="EMBL" id="AFZ11997.1"/>
    </source>
</evidence>
<organism evidence="3 4">
    <name type="scientific">Crinalium epipsammum PCC 9333</name>
    <dbReference type="NCBI Taxonomy" id="1173022"/>
    <lineage>
        <taxon>Bacteria</taxon>
        <taxon>Bacillati</taxon>
        <taxon>Cyanobacteriota</taxon>
        <taxon>Cyanophyceae</taxon>
        <taxon>Gomontiellales</taxon>
        <taxon>Gomontiellaceae</taxon>
        <taxon>Crinalium</taxon>
    </lineage>
</organism>